<accession>A0A067L264</accession>
<protein>
    <submittedName>
        <fullName evidence="2">Uncharacterized protein</fullName>
    </submittedName>
</protein>
<evidence type="ECO:0000256" key="1">
    <source>
        <dbReference type="SAM" id="MobiDB-lite"/>
    </source>
</evidence>
<dbReference type="Proteomes" id="UP000027138">
    <property type="component" value="Unassembled WGS sequence"/>
</dbReference>
<dbReference type="EMBL" id="KK914294">
    <property type="protein sequence ID" value="KDP42566.1"/>
    <property type="molecule type" value="Genomic_DNA"/>
</dbReference>
<gene>
    <name evidence="2" type="ORF">JCGZ_24340</name>
</gene>
<feature type="compositionally biased region" description="Polar residues" evidence="1">
    <location>
        <begin position="49"/>
        <end position="66"/>
    </location>
</feature>
<sequence>MEEATIENQLAPLEKLHDPMCPHPPAPNFHDEDMASASTTRRYRYGDTNPPSLIHGTQGNKENNMKNPLMLPSGSTTRSHAKKYGATMENKGAWIPQLLTKIRGRIFLRKGGMIRN</sequence>
<evidence type="ECO:0000313" key="3">
    <source>
        <dbReference type="Proteomes" id="UP000027138"/>
    </source>
</evidence>
<feature type="region of interest" description="Disordered" evidence="1">
    <location>
        <begin position="1"/>
        <end position="79"/>
    </location>
</feature>
<reference evidence="2 3" key="1">
    <citation type="journal article" date="2014" name="PLoS ONE">
        <title>Global Analysis of Gene Expression Profiles in Physic Nut (Jatropha curcas L.) Seedlings Exposed to Salt Stress.</title>
        <authorList>
            <person name="Zhang L."/>
            <person name="Zhang C."/>
            <person name="Wu P."/>
            <person name="Chen Y."/>
            <person name="Li M."/>
            <person name="Jiang H."/>
            <person name="Wu G."/>
        </authorList>
    </citation>
    <scope>NUCLEOTIDE SEQUENCE [LARGE SCALE GENOMIC DNA]</scope>
    <source>
        <strain evidence="3">cv. GZQX0401</strain>
        <tissue evidence="2">Young leaves</tissue>
    </source>
</reference>
<name>A0A067L264_JATCU</name>
<keyword evidence="3" id="KW-1185">Reference proteome</keyword>
<evidence type="ECO:0000313" key="2">
    <source>
        <dbReference type="EMBL" id="KDP42566.1"/>
    </source>
</evidence>
<organism evidence="2 3">
    <name type="scientific">Jatropha curcas</name>
    <name type="common">Barbados nut</name>
    <dbReference type="NCBI Taxonomy" id="180498"/>
    <lineage>
        <taxon>Eukaryota</taxon>
        <taxon>Viridiplantae</taxon>
        <taxon>Streptophyta</taxon>
        <taxon>Embryophyta</taxon>
        <taxon>Tracheophyta</taxon>
        <taxon>Spermatophyta</taxon>
        <taxon>Magnoliopsida</taxon>
        <taxon>eudicotyledons</taxon>
        <taxon>Gunneridae</taxon>
        <taxon>Pentapetalae</taxon>
        <taxon>rosids</taxon>
        <taxon>fabids</taxon>
        <taxon>Malpighiales</taxon>
        <taxon>Euphorbiaceae</taxon>
        <taxon>Crotonoideae</taxon>
        <taxon>Jatropheae</taxon>
        <taxon>Jatropha</taxon>
    </lineage>
</organism>
<proteinExistence type="predicted"/>
<dbReference type="AlphaFoldDB" id="A0A067L264"/>